<keyword evidence="1" id="KW-0472">Membrane</keyword>
<proteinExistence type="predicted"/>
<name>A0A1D8TNJ4_9CYAN</name>
<dbReference type="Proteomes" id="UP000177870">
    <property type="component" value="Chromosome"/>
</dbReference>
<evidence type="ECO:0000313" key="2">
    <source>
        <dbReference type="EMBL" id="AOW99230.1"/>
    </source>
</evidence>
<keyword evidence="1" id="KW-1133">Transmembrane helix</keyword>
<dbReference type="AlphaFoldDB" id="A0A1D8TNJ4"/>
<protein>
    <submittedName>
        <fullName evidence="2">GDSL family lipase</fullName>
    </submittedName>
</protein>
<dbReference type="KEGG" id="mpro:BJP34_06960"/>
<keyword evidence="1" id="KW-0812">Transmembrane</keyword>
<reference evidence="3" key="1">
    <citation type="submission" date="2016-10" db="EMBL/GenBank/DDBJ databases">
        <title>Comparative genomics uncovers the prolific and rare metabolic potential of the cyanobacterial genus Moorea.</title>
        <authorList>
            <person name="Leao T."/>
            <person name="Castelao G."/>
            <person name="Korobeynikov A."/>
            <person name="Monroe E.A."/>
            <person name="Podell S."/>
            <person name="Glukhov E."/>
            <person name="Allen E."/>
            <person name="Gerwick W.H."/>
            <person name="Gerwick L."/>
        </authorList>
    </citation>
    <scope>NUCLEOTIDE SEQUENCE [LARGE SCALE GENOMIC DNA]</scope>
    <source>
        <strain evidence="3">PAL-8-15-08-1</strain>
    </source>
</reference>
<dbReference type="STRING" id="1458985.BJP34_06960"/>
<dbReference type="Gene3D" id="3.40.50.1110">
    <property type="entry name" value="SGNH hydrolase"/>
    <property type="match status" value="1"/>
</dbReference>
<dbReference type="EMBL" id="CP017599">
    <property type="protein sequence ID" value="AOW99230.1"/>
    <property type="molecule type" value="Genomic_DNA"/>
</dbReference>
<feature type="transmembrane region" description="Helical" evidence="1">
    <location>
        <begin position="21"/>
        <end position="46"/>
    </location>
</feature>
<sequence length="463" mass="52488">MQGRDVIFKSRRSLYRKRRRRFNLLTILAGIVLSLMIVELLARLLVAAVGKINDIATYKGAPRDFTVYRPKFVDQTQQLYDGLPDLGDLAVQRDLAVGYSLLGKQQSDFWRINEQGFRDDDPVPLVKPKNEIRIFLLGGSTAFGQGNANNQVTIASYLEARLNERITQQRRSPQKYRPMTLPPSEPELKQALALPPKIRNGKYRVINAAVPGYTSGNTLAQLALKILPYSPDAVIVLGGYTDLMTPSDQNLTDIPNTEAFLQNATGHFWTHLTQQLKHLVTKTYLAKAITYWVFDPQPSVSQRSLVVRGDVMPLKKYLPQKSDELERRLTRYRNNLRHMLRLTAGQRIPLLVAVQPEITGRGKNKIKPAEKEILQQLGKVYQEQVQANYPKLVIAGQQLEKGFPKNIKVLNLYTIYQNFPELAFHDAINLTEAANIQVAKSLYYGLTSLPKLQVASFYSNLDK</sequence>
<organism evidence="2 3">
    <name type="scientific">Moorena producens PAL-8-15-08-1</name>
    <dbReference type="NCBI Taxonomy" id="1458985"/>
    <lineage>
        <taxon>Bacteria</taxon>
        <taxon>Bacillati</taxon>
        <taxon>Cyanobacteriota</taxon>
        <taxon>Cyanophyceae</taxon>
        <taxon>Coleofasciculales</taxon>
        <taxon>Coleofasciculaceae</taxon>
        <taxon>Moorena</taxon>
    </lineage>
</organism>
<evidence type="ECO:0000313" key="3">
    <source>
        <dbReference type="Proteomes" id="UP000177870"/>
    </source>
</evidence>
<evidence type="ECO:0000256" key="1">
    <source>
        <dbReference type="SAM" id="Phobius"/>
    </source>
</evidence>
<dbReference type="InterPro" id="IPR036514">
    <property type="entry name" value="SGNH_hydro_sf"/>
</dbReference>
<dbReference type="SUPFAM" id="SSF52266">
    <property type="entry name" value="SGNH hydrolase"/>
    <property type="match status" value="1"/>
</dbReference>
<accession>A0A1D8TNJ4</accession>
<dbReference type="RefSeq" id="WP_070391718.1">
    <property type="nucleotide sequence ID" value="NZ_CP017599.1"/>
</dbReference>
<gene>
    <name evidence="2" type="ORF">BJP34_06960</name>
</gene>